<dbReference type="RefSeq" id="WP_077835896.1">
    <property type="nucleotide sequence ID" value="NZ_CP096983.1"/>
</dbReference>
<dbReference type="Proteomes" id="UP000190951">
    <property type="component" value="Chromosome"/>
</dbReference>
<sequence length="90" mass="9433">MKKDVLILTGAGQIAMAIARRVGYEKKIVIGDKNVDNAKAISTIMNNAGFDVEAVEIANSSKGALITGSDFLIDGGATAAYFYGHLKAEV</sequence>
<dbReference type="EMBL" id="CP096983">
    <property type="protein sequence ID" value="URZ10576.1"/>
    <property type="molecule type" value="Genomic_DNA"/>
</dbReference>
<dbReference type="STRING" id="84029.CROST_21150"/>
<name>A0A1S8L713_9CLOT</name>
<evidence type="ECO:0000313" key="1">
    <source>
        <dbReference type="EMBL" id="URZ10576.1"/>
    </source>
</evidence>
<dbReference type="AlphaFoldDB" id="A0A1S8L713"/>
<reference evidence="1 2" key="1">
    <citation type="submission" date="2022-04" db="EMBL/GenBank/DDBJ databases">
        <title>Genome sequence of C. roseum typestrain.</title>
        <authorList>
            <person name="Poehlein A."/>
            <person name="Schoch T."/>
            <person name="Duerre P."/>
            <person name="Daniel R."/>
        </authorList>
    </citation>
    <scope>NUCLEOTIDE SEQUENCE [LARGE SCALE GENOMIC DNA]</scope>
    <source>
        <strain evidence="1 2">DSM 7320</strain>
    </source>
</reference>
<proteinExistence type="predicted"/>
<organism evidence="1 2">
    <name type="scientific">Clostridium felsineum</name>
    <dbReference type="NCBI Taxonomy" id="36839"/>
    <lineage>
        <taxon>Bacteria</taxon>
        <taxon>Bacillati</taxon>
        <taxon>Bacillota</taxon>
        <taxon>Clostridia</taxon>
        <taxon>Eubacteriales</taxon>
        <taxon>Clostridiaceae</taxon>
        <taxon>Clostridium</taxon>
    </lineage>
</organism>
<accession>A0A1S8L713</accession>
<protein>
    <submittedName>
        <fullName evidence="1">Uncharacterized protein</fullName>
    </submittedName>
</protein>
<gene>
    <name evidence="1" type="ORF">CROST_012860</name>
</gene>
<evidence type="ECO:0000313" key="2">
    <source>
        <dbReference type="Proteomes" id="UP000190951"/>
    </source>
</evidence>
<dbReference type="KEGG" id="crw:CROST_012860"/>
<keyword evidence="2" id="KW-1185">Reference proteome</keyword>